<dbReference type="InterPro" id="IPR030678">
    <property type="entry name" value="Peptide/Ni-bd"/>
</dbReference>
<feature type="compositionally biased region" description="Basic and acidic residues" evidence="4">
    <location>
        <begin position="29"/>
        <end position="41"/>
    </location>
</feature>
<reference evidence="7 8" key="1">
    <citation type="journal article" date="2020" name="G3 (Bethesda)">
        <title>Whole Genome Sequencing and Comparative Genomics of Two Nematicidal Bacillus Strains Reveals a Wide Range of Possible Virulence Factors.</title>
        <authorList>
            <person name="Susic N."/>
            <person name="Janezic S."/>
            <person name="Rupnik M."/>
            <person name="Geric Stare B."/>
        </authorList>
    </citation>
    <scope>NUCLEOTIDE SEQUENCE [LARGE SCALE GENOMIC DNA]</scope>
    <source>
        <strain evidence="7 8">I-1582</strain>
    </source>
</reference>
<protein>
    <submittedName>
        <fullName evidence="7">ABC transporter, substrate-binding protein</fullName>
    </submittedName>
</protein>
<dbReference type="GO" id="GO:1904680">
    <property type="term" value="F:peptide transmembrane transporter activity"/>
    <property type="evidence" value="ECO:0007669"/>
    <property type="project" value="TreeGrafter"/>
</dbReference>
<dbReference type="Pfam" id="PF00496">
    <property type="entry name" value="SBP_bac_5"/>
    <property type="match status" value="1"/>
</dbReference>
<feature type="region of interest" description="Disordered" evidence="4">
    <location>
        <begin position="26"/>
        <end position="49"/>
    </location>
</feature>
<evidence type="ECO:0000259" key="6">
    <source>
        <dbReference type="Pfam" id="PF00496"/>
    </source>
</evidence>
<dbReference type="PIRSF" id="PIRSF002741">
    <property type="entry name" value="MppA"/>
    <property type="match status" value="1"/>
</dbReference>
<evidence type="ECO:0000256" key="5">
    <source>
        <dbReference type="SAM" id="SignalP"/>
    </source>
</evidence>
<comment type="caution">
    <text evidence="7">The sequence shown here is derived from an EMBL/GenBank/DDBJ whole genome shotgun (WGS) entry which is preliminary data.</text>
</comment>
<dbReference type="RefSeq" id="WP_159345700.1">
    <property type="nucleotide sequence ID" value="NZ_JBALOT010000006.1"/>
</dbReference>
<dbReference type="GO" id="GO:0043190">
    <property type="term" value="C:ATP-binding cassette (ABC) transporter complex"/>
    <property type="evidence" value="ECO:0007669"/>
    <property type="project" value="InterPro"/>
</dbReference>
<name>A0A800MVE4_CYTFI</name>
<dbReference type="CDD" id="cd08510">
    <property type="entry name" value="PBP2_Lactococcal_OppA_like"/>
    <property type="match status" value="1"/>
</dbReference>
<dbReference type="Gene3D" id="3.40.190.10">
    <property type="entry name" value="Periplasmic binding protein-like II"/>
    <property type="match status" value="1"/>
</dbReference>
<feature type="signal peptide" evidence="5">
    <location>
        <begin position="1"/>
        <end position="20"/>
    </location>
</feature>
<dbReference type="PANTHER" id="PTHR30290:SF9">
    <property type="entry name" value="OLIGOPEPTIDE-BINDING PROTEIN APPA"/>
    <property type="match status" value="1"/>
</dbReference>
<dbReference type="OrthoDB" id="9796817at2"/>
<dbReference type="SUPFAM" id="SSF53850">
    <property type="entry name" value="Periplasmic binding protein-like II"/>
    <property type="match status" value="1"/>
</dbReference>
<feature type="domain" description="Solute-binding protein family 5" evidence="6">
    <location>
        <begin position="94"/>
        <end position="490"/>
    </location>
</feature>
<dbReference type="GO" id="GO:0015833">
    <property type="term" value="P:peptide transport"/>
    <property type="evidence" value="ECO:0007669"/>
    <property type="project" value="TreeGrafter"/>
</dbReference>
<evidence type="ECO:0000256" key="3">
    <source>
        <dbReference type="ARBA" id="ARBA00022729"/>
    </source>
</evidence>
<dbReference type="InterPro" id="IPR050034">
    <property type="entry name" value="Opp4A"/>
</dbReference>
<sequence>MKKSALWLLSLLLVMSVFLAACSGGGEKASTDKEPKDDGKASGEAQEGGTVTFGYTQPFKGVLSYAYYEGEDDVNALKFMHEGIFNTSEELTTVPGLADWEMSEDNTKLTIKFKEGIKWHDGEELTVEDLEYAWYLIADPTYEGARFANVEMIKGAQEYKDGKADRIEGIKIIDDYTIEVTVKSPTVNLIDNIWSYPEPKHYYGDISSKELPDSDQIRKNPIGIGPFKVKNIVPGEMIEFERFDDYWQGKPKLDGIVYKIIDGSLAQGLVQNGEIDVIEAPKDQWETIKALDNVNPQEVDALSYSYIAFDWGHYDTKKGVVVSDNKKFQNKNLRHAMAHAIDRQAFIDGFANGLGKPLNTPFPSVSWAKIDESEINAYEFDQEKAKKLLDEAGYVDKDGDGFREDPEGKPFTINFDAMAGAETSEARAQFILQSWQEVGLNAKLNGGSLKDFNLFYDTIEADDPSVETFMGAWGLASDPDPAGIWLSTDKWNMWRWYSEESDALIKKGVTFPEDPSKDVKEHRQEIYNEWQKLVNEELPVIFFEQRVDAWAVNKRVGGVKLYADGVMPNEVYNWHIVE</sequence>
<keyword evidence="3 5" id="KW-0732">Signal</keyword>
<dbReference type="InterPro" id="IPR039424">
    <property type="entry name" value="SBP_5"/>
</dbReference>
<dbReference type="Gene3D" id="3.90.76.10">
    <property type="entry name" value="Dipeptide-binding Protein, Domain 1"/>
    <property type="match status" value="1"/>
</dbReference>
<evidence type="ECO:0000256" key="4">
    <source>
        <dbReference type="SAM" id="MobiDB-lite"/>
    </source>
</evidence>
<evidence type="ECO:0000313" key="8">
    <source>
        <dbReference type="Proteomes" id="UP000465778"/>
    </source>
</evidence>
<feature type="chain" id="PRO_5039534052" evidence="5">
    <location>
        <begin position="21"/>
        <end position="578"/>
    </location>
</feature>
<dbReference type="NCBIfam" id="NF045467">
    <property type="entry name" value="Opp4A"/>
    <property type="match status" value="1"/>
</dbReference>
<accession>A0A800MVE4</accession>
<comment type="similarity">
    <text evidence="1">Belongs to the bacterial solute-binding protein 5 family.</text>
</comment>
<dbReference type="PROSITE" id="PS51257">
    <property type="entry name" value="PROKAR_LIPOPROTEIN"/>
    <property type="match status" value="1"/>
</dbReference>
<organism evidence="7 8">
    <name type="scientific">Cytobacillus firmus</name>
    <name type="common">Bacillus firmus</name>
    <dbReference type="NCBI Taxonomy" id="1399"/>
    <lineage>
        <taxon>Bacteria</taxon>
        <taxon>Bacillati</taxon>
        <taxon>Bacillota</taxon>
        <taxon>Bacilli</taxon>
        <taxon>Bacillales</taxon>
        <taxon>Bacillaceae</taxon>
        <taxon>Cytobacillus</taxon>
    </lineage>
</organism>
<evidence type="ECO:0000256" key="1">
    <source>
        <dbReference type="ARBA" id="ARBA00005695"/>
    </source>
</evidence>
<dbReference type="PANTHER" id="PTHR30290">
    <property type="entry name" value="PERIPLASMIC BINDING COMPONENT OF ABC TRANSPORTER"/>
    <property type="match status" value="1"/>
</dbReference>
<dbReference type="InterPro" id="IPR000914">
    <property type="entry name" value="SBP_5_dom"/>
</dbReference>
<gene>
    <name evidence="7" type="ORF">KIS1582_3144</name>
</gene>
<evidence type="ECO:0000313" key="7">
    <source>
        <dbReference type="EMBL" id="KAF0823076.1"/>
    </source>
</evidence>
<dbReference type="Gene3D" id="3.10.105.10">
    <property type="entry name" value="Dipeptide-binding Protein, Domain 3"/>
    <property type="match status" value="1"/>
</dbReference>
<dbReference type="EMBL" id="VDEM01000039">
    <property type="protein sequence ID" value="KAF0823076.1"/>
    <property type="molecule type" value="Genomic_DNA"/>
</dbReference>
<evidence type="ECO:0000256" key="2">
    <source>
        <dbReference type="ARBA" id="ARBA00022448"/>
    </source>
</evidence>
<dbReference type="AlphaFoldDB" id="A0A800MVE4"/>
<dbReference type="Proteomes" id="UP000465778">
    <property type="component" value="Unassembled WGS sequence"/>
</dbReference>
<dbReference type="GO" id="GO:0042597">
    <property type="term" value="C:periplasmic space"/>
    <property type="evidence" value="ECO:0007669"/>
    <property type="project" value="UniProtKB-ARBA"/>
</dbReference>
<proteinExistence type="inferred from homology"/>
<keyword evidence="2" id="KW-0813">Transport</keyword>